<dbReference type="PANTHER" id="PTHR24416:SF600">
    <property type="entry name" value="PDGF- AND VEGF-RECEPTOR RELATED, ISOFORM J"/>
    <property type="match status" value="1"/>
</dbReference>
<dbReference type="Proteomes" id="UP000887562">
    <property type="component" value="Unplaced"/>
</dbReference>
<dbReference type="GO" id="GO:0043235">
    <property type="term" value="C:receptor complex"/>
    <property type="evidence" value="ECO:0007669"/>
    <property type="project" value="TreeGrafter"/>
</dbReference>
<name>A0A915EVT6_9CEST</name>
<accession>A0A915EVT6</accession>
<dbReference type="InterPro" id="IPR017441">
    <property type="entry name" value="Protein_kinase_ATP_BS"/>
</dbReference>
<dbReference type="GO" id="GO:0004714">
    <property type="term" value="F:transmembrane receptor protein tyrosine kinase activity"/>
    <property type="evidence" value="ECO:0007669"/>
    <property type="project" value="UniProtKB-EC"/>
</dbReference>
<dbReference type="Gene3D" id="1.10.510.10">
    <property type="entry name" value="Transferase(Phosphotransferase) domain 1"/>
    <property type="match status" value="1"/>
</dbReference>
<dbReference type="GO" id="GO:0005886">
    <property type="term" value="C:plasma membrane"/>
    <property type="evidence" value="ECO:0007669"/>
    <property type="project" value="TreeGrafter"/>
</dbReference>
<dbReference type="InterPro" id="IPR008266">
    <property type="entry name" value="Tyr_kinase_AS"/>
</dbReference>
<dbReference type="InterPro" id="IPR020635">
    <property type="entry name" value="Tyr_kinase_cat_dom"/>
</dbReference>
<reference evidence="6" key="1">
    <citation type="submission" date="2022-11" db="UniProtKB">
        <authorList>
            <consortium name="WormBaseParasite"/>
        </authorList>
    </citation>
    <scope>IDENTIFICATION</scope>
</reference>
<evidence type="ECO:0000256" key="3">
    <source>
        <dbReference type="PROSITE-ProRule" id="PRU10141"/>
    </source>
</evidence>
<dbReference type="GO" id="GO:0005524">
    <property type="term" value="F:ATP binding"/>
    <property type="evidence" value="ECO:0007669"/>
    <property type="project" value="UniProtKB-UniRule"/>
</dbReference>
<sequence length="339" mass="38003">MTLGPEPRPCLRAYMNALHQQRELDHFLEVAGICEGIKEEKEEVGLRVRFLLPSDPTYEVPFGRGRLGEGAFGLVLHGFAIHLPGGISSPLPVAIKTFRVDSSDVDVTAFVQEIEMMKFIGKHENMIRLQATSIHNVANGMVYLVSKDIVHRDLAARNVVLTKGLVRKVADFGLTRKVEFYYRLKGNGRAPLKWMAPESIFQKVFTAKPDMCTLSTASRDVASTTVAATTLDRWLLCVHASSSYPSYPFSHQLSLVPYPLSNHSSRPFKFYLIQSYPSSFAQLLVSLPKVIRKLKFSELGCCNFYLCEANILHKGDDRCKTVALTVVTFQHPAQHKSRC</sequence>
<comment type="subcellular location">
    <subcellularLocation>
        <location evidence="1">Membrane</location>
        <topology evidence="1">Single-pass membrane protein</topology>
    </subcellularLocation>
</comment>
<proteinExistence type="predicted"/>
<dbReference type="WBParaSite" id="maker-E.canG7_contigs_7743-snap-gene-0.24-mRNA-1">
    <property type="protein sequence ID" value="maker-E.canG7_contigs_7743-snap-gene-0.24-mRNA-1"/>
    <property type="gene ID" value="EcG7_05784"/>
</dbReference>
<evidence type="ECO:0000259" key="4">
    <source>
        <dbReference type="PROSITE" id="PS50011"/>
    </source>
</evidence>
<dbReference type="InterPro" id="IPR050122">
    <property type="entry name" value="RTK"/>
</dbReference>
<organism evidence="5 6">
    <name type="scientific">Echinococcus canadensis</name>
    <dbReference type="NCBI Taxonomy" id="519352"/>
    <lineage>
        <taxon>Eukaryota</taxon>
        <taxon>Metazoa</taxon>
        <taxon>Spiralia</taxon>
        <taxon>Lophotrochozoa</taxon>
        <taxon>Platyhelminthes</taxon>
        <taxon>Cestoda</taxon>
        <taxon>Eucestoda</taxon>
        <taxon>Cyclophyllidea</taxon>
        <taxon>Taeniidae</taxon>
        <taxon>Echinococcus</taxon>
        <taxon>Echinococcus canadensis group</taxon>
    </lineage>
</organism>
<dbReference type="PROSITE" id="PS00107">
    <property type="entry name" value="PROTEIN_KINASE_ATP"/>
    <property type="match status" value="1"/>
</dbReference>
<dbReference type="Gene3D" id="3.30.200.20">
    <property type="entry name" value="Phosphorylase Kinase, domain 1"/>
    <property type="match status" value="1"/>
</dbReference>
<dbReference type="AlphaFoldDB" id="A0A915EVT6"/>
<dbReference type="PROSITE" id="PS50011">
    <property type="entry name" value="PROTEIN_KINASE_DOM"/>
    <property type="match status" value="1"/>
</dbReference>
<evidence type="ECO:0000256" key="1">
    <source>
        <dbReference type="ARBA" id="ARBA00004167"/>
    </source>
</evidence>
<dbReference type="InterPro" id="IPR001245">
    <property type="entry name" value="Ser-Thr/Tyr_kinase_cat_dom"/>
</dbReference>
<evidence type="ECO:0000313" key="6">
    <source>
        <dbReference type="WBParaSite" id="maker-E.canG7_contigs_7743-snap-gene-0.24-mRNA-1"/>
    </source>
</evidence>
<dbReference type="GO" id="GO:0007169">
    <property type="term" value="P:cell surface receptor protein tyrosine kinase signaling pathway"/>
    <property type="evidence" value="ECO:0007669"/>
    <property type="project" value="TreeGrafter"/>
</dbReference>
<dbReference type="SMART" id="SM00219">
    <property type="entry name" value="TyrKc"/>
    <property type="match status" value="1"/>
</dbReference>
<keyword evidence="3" id="KW-0067">ATP-binding</keyword>
<dbReference type="SUPFAM" id="SSF56112">
    <property type="entry name" value="Protein kinase-like (PK-like)"/>
    <property type="match status" value="1"/>
</dbReference>
<feature type="binding site" evidence="3">
    <location>
        <position position="96"/>
    </location>
    <ligand>
        <name>ATP</name>
        <dbReference type="ChEBI" id="CHEBI:30616"/>
    </ligand>
</feature>
<keyword evidence="3" id="KW-0547">Nucleotide-binding</keyword>
<feature type="domain" description="Protein kinase" evidence="4">
    <location>
        <begin position="1"/>
        <end position="339"/>
    </location>
</feature>
<keyword evidence="5" id="KW-1185">Reference proteome</keyword>
<dbReference type="InterPro" id="IPR011009">
    <property type="entry name" value="Kinase-like_dom_sf"/>
</dbReference>
<evidence type="ECO:0000313" key="5">
    <source>
        <dbReference type="Proteomes" id="UP000887562"/>
    </source>
</evidence>
<dbReference type="InterPro" id="IPR000719">
    <property type="entry name" value="Prot_kinase_dom"/>
</dbReference>
<comment type="catalytic activity">
    <reaction evidence="2">
        <text>L-tyrosyl-[protein] + ATP = O-phospho-L-tyrosyl-[protein] + ADP + H(+)</text>
        <dbReference type="Rhea" id="RHEA:10596"/>
        <dbReference type="Rhea" id="RHEA-COMP:10136"/>
        <dbReference type="Rhea" id="RHEA-COMP:20101"/>
        <dbReference type="ChEBI" id="CHEBI:15378"/>
        <dbReference type="ChEBI" id="CHEBI:30616"/>
        <dbReference type="ChEBI" id="CHEBI:46858"/>
        <dbReference type="ChEBI" id="CHEBI:61978"/>
        <dbReference type="ChEBI" id="CHEBI:456216"/>
        <dbReference type="EC" id="2.7.10.1"/>
    </reaction>
</comment>
<protein>
    <submittedName>
        <fullName evidence="6">Protein kinase domain-containing protein</fullName>
    </submittedName>
</protein>
<dbReference type="Pfam" id="PF07714">
    <property type="entry name" value="PK_Tyr_Ser-Thr"/>
    <property type="match status" value="2"/>
</dbReference>
<evidence type="ECO:0000256" key="2">
    <source>
        <dbReference type="ARBA" id="ARBA00051243"/>
    </source>
</evidence>
<dbReference type="PANTHER" id="PTHR24416">
    <property type="entry name" value="TYROSINE-PROTEIN KINASE RECEPTOR"/>
    <property type="match status" value="1"/>
</dbReference>
<dbReference type="PROSITE" id="PS00109">
    <property type="entry name" value="PROTEIN_KINASE_TYR"/>
    <property type="match status" value="1"/>
</dbReference>